<keyword evidence="8" id="KW-1185">Reference proteome</keyword>
<evidence type="ECO:0000256" key="3">
    <source>
        <dbReference type="ARBA" id="ARBA00022692"/>
    </source>
</evidence>
<evidence type="ECO:0008006" key="9">
    <source>
        <dbReference type="Google" id="ProtNLM"/>
    </source>
</evidence>
<protein>
    <recommendedName>
        <fullName evidence="9">Methanethiol S-methyltransferase</fullName>
    </recommendedName>
</protein>
<evidence type="ECO:0000256" key="5">
    <source>
        <dbReference type="ARBA" id="ARBA00023136"/>
    </source>
</evidence>
<evidence type="ECO:0000256" key="2">
    <source>
        <dbReference type="ARBA" id="ARBA00010631"/>
    </source>
</evidence>
<evidence type="ECO:0000256" key="4">
    <source>
        <dbReference type="ARBA" id="ARBA00022989"/>
    </source>
</evidence>
<evidence type="ECO:0000256" key="1">
    <source>
        <dbReference type="ARBA" id="ARBA00004141"/>
    </source>
</evidence>
<keyword evidence="5 6" id="KW-0472">Membrane</keyword>
<feature type="transmembrane region" description="Helical" evidence="6">
    <location>
        <begin position="168"/>
        <end position="184"/>
    </location>
</feature>
<dbReference type="EMBL" id="AP022596">
    <property type="protein sequence ID" value="BBY65050.1"/>
    <property type="molecule type" value="Genomic_DNA"/>
</dbReference>
<feature type="transmembrane region" description="Helical" evidence="6">
    <location>
        <begin position="32"/>
        <end position="60"/>
    </location>
</feature>
<comment type="similarity">
    <text evidence="2">Belongs to the nurim family.</text>
</comment>
<keyword evidence="4 6" id="KW-1133">Transmembrane helix</keyword>
<dbReference type="InterPro" id="IPR033580">
    <property type="entry name" value="Nurim-like"/>
</dbReference>
<accession>A0A7I7T7S5</accession>
<feature type="transmembrane region" description="Helical" evidence="6">
    <location>
        <begin position="72"/>
        <end position="92"/>
    </location>
</feature>
<evidence type="ECO:0000313" key="7">
    <source>
        <dbReference type="EMBL" id="BBY65050.1"/>
    </source>
</evidence>
<feature type="transmembrane region" description="Helical" evidence="6">
    <location>
        <begin position="138"/>
        <end position="161"/>
    </location>
</feature>
<organism evidence="7 8">
    <name type="scientific">Mycolicibacterium helvum</name>
    <dbReference type="NCBI Taxonomy" id="1534349"/>
    <lineage>
        <taxon>Bacteria</taxon>
        <taxon>Bacillati</taxon>
        <taxon>Actinomycetota</taxon>
        <taxon>Actinomycetes</taxon>
        <taxon>Mycobacteriales</taxon>
        <taxon>Mycobacteriaceae</taxon>
        <taxon>Mycolicibacterium</taxon>
    </lineage>
</organism>
<dbReference type="PANTHER" id="PTHR31040">
    <property type="entry name" value="NURIM"/>
    <property type="match status" value="1"/>
</dbReference>
<sequence>MSPRYVVLGVPLEGCVRADSAPPAARGRGGRIFIAVSYGVLCHAAFAAGVGAMMVAMYFGMSRSLGTLSAPWSWVANAALLAQFPVVHSLLLTGRGRAVVNRLGPRSAGATLAPTTFVTIASLQVFALFALWSPSGTVWWQAHGAALGILDVLYASAWLLLGKAMFDAALSVQIGTLGWLALLRDQRLVYPKMPTTGLFRLTRQPIYVAFSLTVWTVPTWTPDQLAVAVIFTAYCLIAPLFKEARYRRIHGGEFDNYARRVPYWLPWPGRPRSPSGRHCEPAAGRLRISRRQG</sequence>
<feature type="transmembrane region" description="Helical" evidence="6">
    <location>
        <begin position="224"/>
        <end position="241"/>
    </location>
</feature>
<dbReference type="AlphaFoldDB" id="A0A7I7T7S5"/>
<comment type="subcellular location">
    <subcellularLocation>
        <location evidence="1">Membrane</location>
        <topology evidence="1">Multi-pass membrane protein</topology>
    </subcellularLocation>
</comment>
<evidence type="ECO:0000313" key="8">
    <source>
        <dbReference type="Proteomes" id="UP000467148"/>
    </source>
</evidence>
<dbReference type="KEGG" id="mhev:MHEL_32930"/>
<name>A0A7I7T7S5_9MYCO</name>
<dbReference type="GO" id="GO:0016020">
    <property type="term" value="C:membrane"/>
    <property type="evidence" value="ECO:0007669"/>
    <property type="project" value="UniProtKB-SubCell"/>
</dbReference>
<proteinExistence type="inferred from homology"/>
<evidence type="ECO:0000256" key="6">
    <source>
        <dbReference type="SAM" id="Phobius"/>
    </source>
</evidence>
<gene>
    <name evidence="7" type="ORF">MHEL_32930</name>
</gene>
<feature type="transmembrane region" description="Helical" evidence="6">
    <location>
        <begin position="112"/>
        <end position="132"/>
    </location>
</feature>
<reference evidence="7 8" key="1">
    <citation type="journal article" date="2019" name="Emerg. Microbes Infect.">
        <title>Comprehensive subspecies identification of 175 nontuberculous mycobacteria species based on 7547 genomic profiles.</title>
        <authorList>
            <person name="Matsumoto Y."/>
            <person name="Kinjo T."/>
            <person name="Motooka D."/>
            <person name="Nabeya D."/>
            <person name="Jung N."/>
            <person name="Uechi K."/>
            <person name="Horii T."/>
            <person name="Iida T."/>
            <person name="Fujita J."/>
            <person name="Nakamura S."/>
        </authorList>
    </citation>
    <scope>NUCLEOTIDE SEQUENCE [LARGE SCALE GENOMIC DNA]</scope>
    <source>
        <strain evidence="7 8">JCM 30396</strain>
    </source>
</reference>
<dbReference type="Proteomes" id="UP000467148">
    <property type="component" value="Chromosome"/>
</dbReference>
<keyword evidence="3 6" id="KW-0812">Transmembrane</keyword>
<dbReference type="PANTHER" id="PTHR31040:SF1">
    <property type="entry name" value="NURIM"/>
    <property type="match status" value="1"/>
</dbReference>
<dbReference type="Gene3D" id="1.20.120.1630">
    <property type="match status" value="1"/>
</dbReference>